<dbReference type="Gene3D" id="3.30.420.10">
    <property type="entry name" value="Ribonuclease H-like superfamily/Ribonuclease H"/>
    <property type="match status" value="1"/>
</dbReference>
<evidence type="ECO:0000256" key="5">
    <source>
        <dbReference type="ARBA" id="ARBA00022759"/>
    </source>
</evidence>
<keyword evidence="3" id="KW-0540">Nuclease</keyword>
<dbReference type="GO" id="GO:0003964">
    <property type="term" value="F:RNA-directed DNA polymerase activity"/>
    <property type="evidence" value="ECO:0007669"/>
    <property type="project" value="UniProtKB-KW"/>
</dbReference>
<dbReference type="InterPro" id="IPR036397">
    <property type="entry name" value="RNaseH_sf"/>
</dbReference>
<keyword evidence="11" id="KW-0239">DNA-directed DNA polymerase</keyword>
<evidence type="ECO:0000256" key="11">
    <source>
        <dbReference type="ARBA" id="ARBA00022932"/>
    </source>
</evidence>
<evidence type="ECO:0000256" key="1">
    <source>
        <dbReference type="ARBA" id="ARBA00022578"/>
    </source>
</evidence>
<keyword evidence="10" id="KW-0695">RNA-directed DNA polymerase</keyword>
<evidence type="ECO:0000313" key="17">
    <source>
        <dbReference type="EMBL" id="MBW0512162.1"/>
    </source>
</evidence>
<dbReference type="GO" id="GO:0005634">
    <property type="term" value="C:nucleus"/>
    <property type="evidence" value="ECO:0007669"/>
    <property type="project" value="UniProtKB-ARBA"/>
</dbReference>
<dbReference type="InterPro" id="IPR001584">
    <property type="entry name" value="Integrase_cat-core"/>
</dbReference>
<evidence type="ECO:0000256" key="15">
    <source>
        <dbReference type="SAM" id="MobiDB-lite"/>
    </source>
</evidence>
<dbReference type="AlphaFoldDB" id="A0A9Q3E6I5"/>
<evidence type="ECO:0000256" key="14">
    <source>
        <dbReference type="ARBA" id="ARBA00049244"/>
    </source>
</evidence>
<evidence type="ECO:0000256" key="9">
    <source>
        <dbReference type="ARBA" id="ARBA00022908"/>
    </source>
</evidence>
<proteinExistence type="predicted"/>
<organism evidence="17 18">
    <name type="scientific">Austropuccinia psidii MF-1</name>
    <dbReference type="NCBI Taxonomy" id="1389203"/>
    <lineage>
        <taxon>Eukaryota</taxon>
        <taxon>Fungi</taxon>
        <taxon>Dikarya</taxon>
        <taxon>Basidiomycota</taxon>
        <taxon>Pucciniomycotina</taxon>
        <taxon>Pucciniomycetes</taxon>
        <taxon>Pucciniales</taxon>
        <taxon>Sphaerophragmiaceae</taxon>
        <taxon>Austropuccinia</taxon>
    </lineage>
</organism>
<evidence type="ECO:0000256" key="2">
    <source>
        <dbReference type="ARBA" id="ARBA00022695"/>
    </source>
</evidence>
<dbReference type="GO" id="GO:0006310">
    <property type="term" value="P:DNA recombination"/>
    <property type="evidence" value="ECO:0007669"/>
    <property type="project" value="UniProtKB-KW"/>
</dbReference>
<keyword evidence="6" id="KW-0378">Hydrolase</keyword>
<evidence type="ECO:0000256" key="8">
    <source>
        <dbReference type="ARBA" id="ARBA00022884"/>
    </source>
</evidence>
<keyword evidence="5" id="KW-0255">Endonuclease</keyword>
<sequence length="517" mass="58540">MTTRPSLDQSPENEHCLSDSDAYYLFPENIFPTDYQDRQTLYLDTGSPVSFAPKGPVNLISVSQLVNHGIRPHYKNDNFLIKQGNSIAATFTRDGNFYSNQNQYQVNLADGIQGRDWNTLMGHPNDKYLETLLTKLCISEPFTLSKDCEVCSKAKIQITPHKSSLPQTSSLFFKIHSDTLEISPATRKGHRYVLVLIDDYTRFNRIYLLNSKDQSESMIISYLTEIKNKLNITPAYFHSDHGGEFTSTRLKRYFLQSGTSIEQGAPNSPQTNGVAERFNKTLLSKIQCLLCQSNIPITYWDEGARHASLLLNHTPHCFLSFRTPSGMLKEHNMWLELELDYFKLIPFGHKVHVLKLTNILKVAEKTTTLRALTHEKYSDAMRFLDIGSGKIIISRNFIVPSTVGSSKAHNQIETLPNEVKEQQYCSVQLPVPKLPNPIDKSPDNSTVTPGEADSGPVTRTQRSQVKGWDYVLHYDTAPQNISGNIDEQNVGIRDKKLLVTVKFNVETKGYISVTLDR</sequence>
<keyword evidence="2" id="KW-0548">Nucleotidyltransferase</keyword>
<dbReference type="GO" id="GO:0003887">
    <property type="term" value="F:DNA-directed DNA polymerase activity"/>
    <property type="evidence" value="ECO:0007669"/>
    <property type="project" value="UniProtKB-KW"/>
</dbReference>
<comment type="catalytic activity">
    <reaction evidence="13">
        <text>DNA(n) + a 2'-deoxyribonucleoside 5'-triphosphate = DNA(n+1) + diphosphate</text>
        <dbReference type="Rhea" id="RHEA:22508"/>
        <dbReference type="Rhea" id="RHEA-COMP:17339"/>
        <dbReference type="Rhea" id="RHEA-COMP:17340"/>
        <dbReference type="ChEBI" id="CHEBI:33019"/>
        <dbReference type="ChEBI" id="CHEBI:61560"/>
        <dbReference type="ChEBI" id="CHEBI:173112"/>
        <dbReference type="EC" id="2.7.7.49"/>
    </reaction>
</comment>
<dbReference type="GO" id="GO:0032196">
    <property type="term" value="P:transposition"/>
    <property type="evidence" value="ECO:0007669"/>
    <property type="project" value="UniProtKB-KW"/>
</dbReference>
<dbReference type="EMBL" id="AVOT02022629">
    <property type="protein sequence ID" value="MBW0512162.1"/>
    <property type="molecule type" value="Genomic_DNA"/>
</dbReference>
<dbReference type="InterPro" id="IPR039537">
    <property type="entry name" value="Retrotran_Ty1/copia-like"/>
</dbReference>
<keyword evidence="8" id="KW-0694">RNA-binding</keyword>
<dbReference type="GO" id="GO:0003723">
    <property type="term" value="F:RNA binding"/>
    <property type="evidence" value="ECO:0007669"/>
    <property type="project" value="UniProtKB-KW"/>
</dbReference>
<keyword evidence="1" id="KW-0815">Transposition</keyword>
<accession>A0A9Q3E6I5</accession>
<keyword evidence="9" id="KW-0229">DNA integration</keyword>
<name>A0A9Q3E6I5_9BASI</name>
<protein>
    <recommendedName>
        <fullName evidence="16">Integrase catalytic domain-containing protein</fullName>
    </recommendedName>
</protein>
<dbReference type="GO" id="GO:0015074">
    <property type="term" value="P:DNA integration"/>
    <property type="evidence" value="ECO:0007669"/>
    <property type="project" value="UniProtKB-KW"/>
</dbReference>
<dbReference type="GO" id="GO:0016787">
    <property type="term" value="F:hydrolase activity"/>
    <property type="evidence" value="ECO:0007669"/>
    <property type="project" value="UniProtKB-KW"/>
</dbReference>
<feature type="region of interest" description="Disordered" evidence="15">
    <location>
        <begin position="434"/>
        <end position="460"/>
    </location>
</feature>
<gene>
    <name evidence="17" type="ORF">O181_051877</name>
</gene>
<dbReference type="PANTHER" id="PTHR42648:SF11">
    <property type="entry name" value="TRANSPOSON TY4-P GAG-POL POLYPROTEIN"/>
    <property type="match status" value="1"/>
</dbReference>
<keyword evidence="4" id="KW-0479">Metal-binding</keyword>
<comment type="catalytic activity">
    <reaction evidence="14">
        <text>DNA(n) + a 2'-deoxyribonucleoside 5'-triphosphate = DNA(n+1) + diphosphate</text>
        <dbReference type="Rhea" id="RHEA:22508"/>
        <dbReference type="Rhea" id="RHEA-COMP:17339"/>
        <dbReference type="Rhea" id="RHEA-COMP:17340"/>
        <dbReference type="ChEBI" id="CHEBI:33019"/>
        <dbReference type="ChEBI" id="CHEBI:61560"/>
        <dbReference type="ChEBI" id="CHEBI:173112"/>
        <dbReference type="EC" id="2.7.7.7"/>
    </reaction>
</comment>
<evidence type="ECO:0000256" key="4">
    <source>
        <dbReference type="ARBA" id="ARBA00022723"/>
    </source>
</evidence>
<dbReference type="OrthoDB" id="2506384at2759"/>
<keyword evidence="7" id="KW-0460">Magnesium</keyword>
<dbReference type="Proteomes" id="UP000765509">
    <property type="component" value="Unassembled WGS sequence"/>
</dbReference>
<evidence type="ECO:0000256" key="7">
    <source>
        <dbReference type="ARBA" id="ARBA00022842"/>
    </source>
</evidence>
<dbReference type="InterPro" id="IPR012337">
    <property type="entry name" value="RNaseH-like_sf"/>
</dbReference>
<evidence type="ECO:0000259" key="16">
    <source>
        <dbReference type="PROSITE" id="PS50994"/>
    </source>
</evidence>
<dbReference type="PANTHER" id="PTHR42648">
    <property type="entry name" value="TRANSPOSASE, PUTATIVE-RELATED"/>
    <property type="match status" value="1"/>
</dbReference>
<evidence type="ECO:0000256" key="12">
    <source>
        <dbReference type="ARBA" id="ARBA00023172"/>
    </source>
</evidence>
<evidence type="ECO:0000256" key="13">
    <source>
        <dbReference type="ARBA" id="ARBA00048173"/>
    </source>
</evidence>
<feature type="domain" description="Integrase catalytic" evidence="16">
    <location>
        <begin position="162"/>
        <end position="332"/>
    </location>
</feature>
<dbReference type="SUPFAM" id="SSF53098">
    <property type="entry name" value="Ribonuclease H-like"/>
    <property type="match status" value="1"/>
</dbReference>
<dbReference type="PROSITE" id="PS50994">
    <property type="entry name" value="INTEGRASE"/>
    <property type="match status" value="1"/>
</dbReference>
<keyword evidence="12" id="KW-0233">DNA recombination</keyword>
<dbReference type="GO" id="GO:0004519">
    <property type="term" value="F:endonuclease activity"/>
    <property type="evidence" value="ECO:0007669"/>
    <property type="project" value="UniProtKB-KW"/>
</dbReference>
<keyword evidence="18" id="KW-1185">Reference proteome</keyword>
<dbReference type="GO" id="GO:0046872">
    <property type="term" value="F:metal ion binding"/>
    <property type="evidence" value="ECO:0007669"/>
    <property type="project" value="UniProtKB-KW"/>
</dbReference>
<evidence type="ECO:0000313" key="18">
    <source>
        <dbReference type="Proteomes" id="UP000765509"/>
    </source>
</evidence>
<evidence type="ECO:0000256" key="6">
    <source>
        <dbReference type="ARBA" id="ARBA00022801"/>
    </source>
</evidence>
<evidence type="ECO:0000256" key="3">
    <source>
        <dbReference type="ARBA" id="ARBA00022722"/>
    </source>
</evidence>
<evidence type="ECO:0000256" key="10">
    <source>
        <dbReference type="ARBA" id="ARBA00022918"/>
    </source>
</evidence>
<reference evidence="17" key="1">
    <citation type="submission" date="2021-03" db="EMBL/GenBank/DDBJ databases">
        <title>Draft genome sequence of rust myrtle Austropuccinia psidii MF-1, a brazilian biotype.</title>
        <authorList>
            <person name="Quecine M.C."/>
            <person name="Pachon D.M.R."/>
            <person name="Bonatelli M.L."/>
            <person name="Correr F.H."/>
            <person name="Franceschini L.M."/>
            <person name="Leite T.F."/>
            <person name="Margarido G.R.A."/>
            <person name="Almeida C.A."/>
            <person name="Ferrarezi J.A."/>
            <person name="Labate C.A."/>
        </authorList>
    </citation>
    <scope>NUCLEOTIDE SEQUENCE</scope>
    <source>
        <strain evidence="17">MF-1</strain>
    </source>
</reference>
<dbReference type="Pfam" id="PF00665">
    <property type="entry name" value="rve"/>
    <property type="match status" value="1"/>
</dbReference>
<keyword evidence="11" id="KW-0808">Transferase</keyword>
<comment type="caution">
    <text evidence="17">The sequence shown here is derived from an EMBL/GenBank/DDBJ whole genome shotgun (WGS) entry which is preliminary data.</text>
</comment>